<feature type="chain" id="PRO_5008219589" evidence="1">
    <location>
        <begin position="20"/>
        <end position="178"/>
    </location>
</feature>
<keyword evidence="5" id="KW-1185">Reference proteome</keyword>
<evidence type="ECO:0000313" key="3">
    <source>
        <dbReference type="EMBL" id="KOC95228.1"/>
    </source>
</evidence>
<organism evidence="3 4">
    <name type="scientific">Winslowiella iniecta</name>
    <dbReference type="NCBI Taxonomy" id="1560201"/>
    <lineage>
        <taxon>Bacteria</taxon>
        <taxon>Pseudomonadati</taxon>
        <taxon>Pseudomonadota</taxon>
        <taxon>Gammaproteobacteria</taxon>
        <taxon>Enterobacterales</taxon>
        <taxon>Erwiniaceae</taxon>
        <taxon>Winslowiella</taxon>
    </lineage>
</organism>
<evidence type="ECO:0000313" key="4">
    <source>
        <dbReference type="Proteomes" id="UP000036851"/>
    </source>
</evidence>
<protein>
    <submittedName>
        <fullName evidence="3">Lipoprotein</fullName>
    </submittedName>
</protein>
<dbReference type="Pfam" id="PF12915">
    <property type="entry name" value="DUF3833"/>
    <property type="match status" value="1"/>
</dbReference>
<proteinExistence type="predicted"/>
<dbReference type="PROSITE" id="PS51257">
    <property type="entry name" value="PROKAR_LIPOPROTEIN"/>
    <property type="match status" value="1"/>
</dbReference>
<name>A0A0L7TIK9_9GAMM</name>
<evidence type="ECO:0000256" key="1">
    <source>
        <dbReference type="SAM" id="SignalP"/>
    </source>
</evidence>
<comment type="caution">
    <text evidence="3">The sequence shown here is derived from an EMBL/GenBank/DDBJ whole genome shotgun (WGS) entry which is preliminary data.</text>
</comment>
<feature type="signal peptide" evidence="1">
    <location>
        <begin position="1"/>
        <end position="19"/>
    </location>
</feature>
<dbReference type="Proteomes" id="UP000036851">
    <property type="component" value="Unassembled WGS sequence"/>
</dbReference>
<sequence>MMWKALCLGLCLLVSGCGASIDEYQSATPKIDIFQYFNGQSRAWGMVQDFSGKQIRRFEVTIRGEVLGETLTLHEQFVYDDGEKQTRVWQIRRQQDGSYVGTANDIIGTATGHAAGNAFNWRYQMEVKTDSSSYRLNFDDWIYQQDAQHLLNVTSLKKFGIEVARVTIFFNKEHDGGQ</sequence>
<evidence type="ECO:0000313" key="2">
    <source>
        <dbReference type="EMBL" id="KOC92853.1"/>
    </source>
</evidence>
<reference evidence="4 5" key="1">
    <citation type="journal article" date="2015" name="Int. J. Syst. Evol. Microbiol.">
        <title>Erwinia iniecta sp. nov., isolated from Russian wheat aphids (Diuraphis noxia).</title>
        <authorList>
            <person name="Campillo T."/>
            <person name="Luna E."/>
            <person name="Portier P."/>
            <person name="Fischer-Le Saux M."/>
            <person name="Lapitan N."/>
            <person name="Tisserat N.A."/>
            <person name="Leach J.E."/>
        </authorList>
    </citation>
    <scope>NUCLEOTIDE SEQUENCE [LARGE SCALE GENOMIC DNA]</scope>
    <source>
        <strain evidence="2 5">B120</strain>
        <strain evidence="3 4">B149</strain>
    </source>
</reference>
<keyword evidence="3" id="KW-0449">Lipoprotein</keyword>
<gene>
    <name evidence="2" type="ORF">NG42_00660</name>
    <name evidence="3" type="ORF">NG43_00510</name>
</gene>
<dbReference type="STRING" id="1560201.NG42_00660"/>
<accession>A0A0L7TIK9</accession>
<dbReference type="Proteomes" id="UP000037088">
    <property type="component" value="Unassembled WGS sequence"/>
</dbReference>
<dbReference type="AlphaFoldDB" id="A0A0L7TIK9"/>
<evidence type="ECO:0000313" key="5">
    <source>
        <dbReference type="Proteomes" id="UP000037088"/>
    </source>
</evidence>
<dbReference type="EMBL" id="JRXE01000001">
    <property type="protein sequence ID" value="KOC92853.1"/>
    <property type="molecule type" value="Genomic_DNA"/>
</dbReference>
<keyword evidence="1" id="KW-0732">Signal</keyword>
<dbReference type="EMBL" id="JRXF01000001">
    <property type="protein sequence ID" value="KOC95228.1"/>
    <property type="molecule type" value="Genomic_DNA"/>
</dbReference>
<dbReference type="PATRIC" id="fig|1560201.3.peg.143"/>
<dbReference type="InterPro" id="IPR024409">
    <property type="entry name" value="DUF3833"/>
</dbReference>